<keyword evidence="2 6" id="KW-0808">Transferase</keyword>
<feature type="region of interest" description="Disordered" evidence="3">
    <location>
        <begin position="348"/>
        <end position="367"/>
    </location>
</feature>
<dbReference type="InterPro" id="IPR001296">
    <property type="entry name" value="Glyco_trans_1"/>
</dbReference>
<dbReference type="InterPro" id="IPR050194">
    <property type="entry name" value="Glycosyltransferase_grp1"/>
</dbReference>
<dbReference type="Proteomes" id="UP000033772">
    <property type="component" value="Unassembled WGS sequence"/>
</dbReference>
<keyword evidence="1" id="KW-0328">Glycosyltransferase</keyword>
<evidence type="ECO:0000256" key="3">
    <source>
        <dbReference type="SAM" id="MobiDB-lite"/>
    </source>
</evidence>
<evidence type="ECO:0000259" key="4">
    <source>
        <dbReference type="Pfam" id="PF00534"/>
    </source>
</evidence>
<evidence type="ECO:0000313" key="6">
    <source>
        <dbReference type="EMBL" id="OIJ26843.1"/>
    </source>
</evidence>
<comment type="caution">
    <text evidence="6">The sequence shown here is derived from an EMBL/GenBank/DDBJ whole genome shotgun (WGS) entry which is preliminary data.</text>
</comment>
<evidence type="ECO:0000256" key="2">
    <source>
        <dbReference type="ARBA" id="ARBA00022679"/>
    </source>
</evidence>
<feature type="domain" description="Glycosyl transferase family 1" evidence="4">
    <location>
        <begin position="173"/>
        <end position="322"/>
    </location>
</feature>
<feature type="domain" description="Glycosyltransferase subfamily 4-like N-terminal" evidence="5">
    <location>
        <begin position="14"/>
        <end position="155"/>
    </location>
</feature>
<dbReference type="PANTHER" id="PTHR45947">
    <property type="entry name" value="SULFOQUINOVOSYL TRANSFERASE SQD2"/>
    <property type="match status" value="1"/>
</dbReference>
<dbReference type="EMBL" id="JZDQ02000012">
    <property type="protein sequence ID" value="OIJ26843.1"/>
    <property type="molecule type" value="Genomic_DNA"/>
</dbReference>
<protein>
    <submittedName>
        <fullName evidence="6">Glycosyl transferase family 1</fullName>
    </submittedName>
</protein>
<proteinExistence type="predicted"/>
<dbReference type="GO" id="GO:1901137">
    <property type="term" value="P:carbohydrate derivative biosynthetic process"/>
    <property type="evidence" value="ECO:0007669"/>
    <property type="project" value="UniProtKB-ARBA"/>
</dbReference>
<dbReference type="AlphaFoldDB" id="A0A1J4N5N4"/>
<accession>A0A1J4N5N4</accession>
<dbReference type="Pfam" id="PF13439">
    <property type="entry name" value="Glyco_transf_4"/>
    <property type="match status" value="1"/>
</dbReference>
<keyword evidence="7" id="KW-1185">Reference proteome</keyword>
<dbReference type="RefSeq" id="WP_045549991.1">
    <property type="nucleotide sequence ID" value="NZ_JZDQ02000012.1"/>
</dbReference>
<dbReference type="SUPFAM" id="SSF53756">
    <property type="entry name" value="UDP-Glycosyltransferase/glycogen phosphorylase"/>
    <property type="match status" value="1"/>
</dbReference>
<dbReference type="OrthoDB" id="9802525at2"/>
<name>A0A1J4N5N4_9ACTN</name>
<dbReference type="GO" id="GO:0016758">
    <property type="term" value="F:hexosyltransferase activity"/>
    <property type="evidence" value="ECO:0007669"/>
    <property type="project" value="TreeGrafter"/>
</dbReference>
<evidence type="ECO:0000313" key="7">
    <source>
        <dbReference type="Proteomes" id="UP000033772"/>
    </source>
</evidence>
<dbReference type="PANTHER" id="PTHR45947:SF3">
    <property type="entry name" value="SULFOQUINOVOSYL TRANSFERASE SQD2"/>
    <property type="match status" value="1"/>
</dbReference>
<dbReference type="Gene3D" id="3.40.50.2000">
    <property type="entry name" value="Glycogen Phosphorylase B"/>
    <property type="match status" value="2"/>
</dbReference>
<dbReference type="STRING" id="1844.UG56_010055"/>
<sequence>MKMALVTESFFPTIDGVTTTVKAIADRMIESGHEVRFIAPGPGLSVYRNSRVVRISPIAKTGRQVRSALESFDPDVVIAFDPGRLGRKALASPTAAAATTLVVQQSPLAPKAALTWSTSIAAYADEIFVTSEWLRRVLASIDVAAEVWEPGVDTAAFSPSLRDDWLHRRWSRAKSRPTPLVVVGYAGNLAKSHGVRRLAELTAVPGIRLVIIGDGPQRGWLRQRVPQAKLTGPLGTGDLAIALASLDVLVHPGEEEGCGHILREAAASAVPVVAPRAGAAAEIVQHMETGILYDPARSRELADAVASVVSDPRRHLLGDRGRELAATRPWTDAVDDLLTRLVTLNDVRSSRSHASPSENAGPAVRLA</sequence>
<evidence type="ECO:0000259" key="5">
    <source>
        <dbReference type="Pfam" id="PF13439"/>
    </source>
</evidence>
<dbReference type="InterPro" id="IPR028098">
    <property type="entry name" value="Glyco_trans_4-like_N"/>
</dbReference>
<organism evidence="6 7">
    <name type="scientific">Nocardioides luteus</name>
    <dbReference type="NCBI Taxonomy" id="1844"/>
    <lineage>
        <taxon>Bacteria</taxon>
        <taxon>Bacillati</taxon>
        <taxon>Actinomycetota</taxon>
        <taxon>Actinomycetes</taxon>
        <taxon>Propionibacteriales</taxon>
        <taxon>Nocardioidaceae</taxon>
        <taxon>Nocardioides</taxon>
    </lineage>
</organism>
<gene>
    <name evidence="6" type="ORF">UG56_010055</name>
</gene>
<evidence type="ECO:0000256" key="1">
    <source>
        <dbReference type="ARBA" id="ARBA00022676"/>
    </source>
</evidence>
<reference evidence="6" key="1">
    <citation type="submission" date="2016-10" db="EMBL/GenBank/DDBJ databases">
        <title>Draft Genome Sequence of Nocardioides luteus Strain BAFB, an Alkane-Degrading Bacterium Isolated from JP-7 Polluted Soil.</title>
        <authorList>
            <person name="Brown L."/>
            <person name="Ruiz O.N."/>
            <person name="Gunasekera T."/>
        </authorList>
    </citation>
    <scope>NUCLEOTIDE SEQUENCE [LARGE SCALE GENOMIC DNA]</scope>
    <source>
        <strain evidence="6">BAFB</strain>
    </source>
</reference>
<dbReference type="Pfam" id="PF00534">
    <property type="entry name" value="Glycos_transf_1"/>
    <property type="match status" value="1"/>
</dbReference>